<dbReference type="EMBL" id="QGNW01000014">
    <property type="protein sequence ID" value="RVX17112.1"/>
    <property type="molecule type" value="Genomic_DNA"/>
</dbReference>
<evidence type="ECO:0000259" key="6">
    <source>
        <dbReference type="Pfam" id="PF04547"/>
    </source>
</evidence>
<feature type="domain" description="Anoctamin transmembrane" evidence="6">
    <location>
        <begin position="149"/>
        <end position="262"/>
    </location>
</feature>
<dbReference type="InterPro" id="IPR049452">
    <property type="entry name" value="Anoctamin_TM"/>
</dbReference>
<dbReference type="Proteomes" id="UP000288805">
    <property type="component" value="Unassembled WGS sequence"/>
</dbReference>
<keyword evidence="2 5" id="KW-0812">Transmembrane</keyword>
<name>A0A438K7E4_VITVI</name>
<evidence type="ECO:0000313" key="7">
    <source>
        <dbReference type="EMBL" id="RVX17112.1"/>
    </source>
</evidence>
<keyword evidence="4 5" id="KW-0472">Membrane</keyword>
<evidence type="ECO:0000256" key="2">
    <source>
        <dbReference type="ARBA" id="ARBA00022692"/>
    </source>
</evidence>
<evidence type="ECO:0000256" key="1">
    <source>
        <dbReference type="ARBA" id="ARBA00004141"/>
    </source>
</evidence>
<feature type="transmembrane region" description="Helical" evidence="5">
    <location>
        <begin position="204"/>
        <end position="226"/>
    </location>
</feature>
<comment type="subcellular location">
    <subcellularLocation>
        <location evidence="1">Membrane</location>
        <topology evidence="1">Multi-pass membrane protein</topology>
    </subcellularLocation>
</comment>
<evidence type="ECO:0000256" key="4">
    <source>
        <dbReference type="ARBA" id="ARBA00023136"/>
    </source>
</evidence>
<gene>
    <name evidence="7" type="primary">Os01g0706700</name>
    <name evidence="7" type="ORF">CK203_003091</name>
</gene>
<sequence>MAKSSIGNLGNLYLKVGSRGIVKQVFPLHMNKKEAAVEELGTELVGLYKVSPTTSDMLTDIISPISAFDTVFWKRKNAALLASSLQSPVELVKKVGTDRAREKSVPRAEWFGYDEIQKRCSRICGLEVLFYRKFYFLQESGVGKSDGKLLPYLKYSYRKYGVRHKKRHEKGSSTGKIQFTSRVEKEYLKPSYSASIGEELEMDFLMFGMIMMFACAFPLAFAFAALNNVTEIRADALKLLAMLKRPVPRAAATIGAWLNIFQ</sequence>
<dbReference type="GO" id="GO:0016020">
    <property type="term" value="C:membrane"/>
    <property type="evidence" value="ECO:0007669"/>
    <property type="project" value="UniProtKB-SubCell"/>
</dbReference>
<proteinExistence type="predicted"/>
<evidence type="ECO:0000256" key="3">
    <source>
        <dbReference type="ARBA" id="ARBA00022989"/>
    </source>
</evidence>
<comment type="caution">
    <text evidence="7">The sequence shown here is derived from an EMBL/GenBank/DDBJ whole genome shotgun (WGS) entry which is preliminary data.</text>
</comment>
<accession>A0A438K7E4</accession>
<dbReference type="InterPro" id="IPR007632">
    <property type="entry name" value="Anoctamin"/>
</dbReference>
<organism evidence="7 8">
    <name type="scientific">Vitis vinifera</name>
    <name type="common">Grape</name>
    <dbReference type="NCBI Taxonomy" id="29760"/>
    <lineage>
        <taxon>Eukaryota</taxon>
        <taxon>Viridiplantae</taxon>
        <taxon>Streptophyta</taxon>
        <taxon>Embryophyta</taxon>
        <taxon>Tracheophyta</taxon>
        <taxon>Spermatophyta</taxon>
        <taxon>Magnoliopsida</taxon>
        <taxon>eudicotyledons</taxon>
        <taxon>Gunneridae</taxon>
        <taxon>Pentapetalae</taxon>
        <taxon>rosids</taxon>
        <taxon>Vitales</taxon>
        <taxon>Vitaceae</taxon>
        <taxon>Viteae</taxon>
        <taxon>Vitis</taxon>
    </lineage>
</organism>
<dbReference type="Pfam" id="PF04547">
    <property type="entry name" value="Anoctamin"/>
    <property type="match status" value="1"/>
</dbReference>
<protein>
    <submittedName>
        <fullName evidence="7">Anoctamin-like protein</fullName>
    </submittedName>
</protein>
<keyword evidence="3 5" id="KW-1133">Transmembrane helix</keyword>
<dbReference type="PANTHER" id="PTHR12308">
    <property type="entry name" value="ANOCTAMIN"/>
    <property type="match status" value="1"/>
</dbReference>
<evidence type="ECO:0000256" key="5">
    <source>
        <dbReference type="SAM" id="Phobius"/>
    </source>
</evidence>
<reference evidence="7 8" key="1">
    <citation type="journal article" date="2018" name="PLoS Genet.">
        <title>Population sequencing reveals clonal diversity and ancestral inbreeding in the grapevine cultivar Chardonnay.</title>
        <authorList>
            <person name="Roach M.J."/>
            <person name="Johnson D.L."/>
            <person name="Bohlmann J."/>
            <person name="van Vuuren H.J."/>
            <person name="Jones S.J."/>
            <person name="Pretorius I.S."/>
            <person name="Schmidt S.A."/>
            <person name="Borneman A.R."/>
        </authorList>
    </citation>
    <scope>NUCLEOTIDE SEQUENCE [LARGE SCALE GENOMIC DNA]</scope>
    <source>
        <strain evidence="8">cv. Chardonnay</strain>
        <tissue evidence="7">Leaf</tissue>
    </source>
</reference>
<dbReference type="PANTHER" id="PTHR12308:SF73">
    <property type="entry name" value="ANOCTAMIN"/>
    <property type="match status" value="1"/>
</dbReference>
<evidence type="ECO:0000313" key="8">
    <source>
        <dbReference type="Proteomes" id="UP000288805"/>
    </source>
</evidence>
<dbReference type="AlphaFoldDB" id="A0A438K7E4"/>